<sequence>MNKWRQYEALVTKYSVPQTVAGRRFNLVKPEAGLLKEQTPEARALDELGLQSICCRRMMLTHQDILDDVL</sequence>
<keyword evidence="2" id="KW-1185">Reference proteome</keyword>
<evidence type="ECO:0000313" key="2">
    <source>
        <dbReference type="Proteomes" id="UP001314263"/>
    </source>
</evidence>
<accession>A0AAV1I292</accession>
<evidence type="ECO:0000313" key="1">
    <source>
        <dbReference type="EMBL" id="CAK0776220.1"/>
    </source>
</evidence>
<dbReference type="SUPFAM" id="SSF46924">
    <property type="entry name" value="RNA polymerase subunit RPB10"/>
    <property type="match status" value="1"/>
</dbReference>
<dbReference type="Proteomes" id="UP001314263">
    <property type="component" value="Unassembled WGS sequence"/>
</dbReference>
<name>A0AAV1I292_9CHLO</name>
<dbReference type="AlphaFoldDB" id="A0AAV1I292"/>
<comment type="caution">
    <text evidence="1">The sequence shown here is derived from an EMBL/GenBank/DDBJ whole genome shotgun (WGS) entry which is preliminary data.</text>
</comment>
<protein>
    <submittedName>
        <fullName evidence="1">Uncharacterized protein</fullName>
    </submittedName>
</protein>
<dbReference type="InterPro" id="IPR023580">
    <property type="entry name" value="RNA_pol_su_RPB10"/>
</dbReference>
<dbReference type="Gene3D" id="1.10.10.60">
    <property type="entry name" value="Homeodomain-like"/>
    <property type="match status" value="1"/>
</dbReference>
<dbReference type="GO" id="GO:0003899">
    <property type="term" value="F:DNA-directed RNA polymerase activity"/>
    <property type="evidence" value="ECO:0007669"/>
    <property type="project" value="InterPro"/>
</dbReference>
<organism evidence="1 2">
    <name type="scientific">Coccomyxa viridis</name>
    <dbReference type="NCBI Taxonomy" id="1274662"/>
    <lineage>
        <taxon>Eukaryota</taxon>
        <taxon>Viridiplantae</taxon>
        <taxon>Chlorophyta</taxon>
        <taxon>core chlorophytes</taxon>
        <taxon>Trebouxiophyceae</taxon>
        <taxon>Trebouxiophyceae incertae sedis</taxon>
        <taxon>Coccomyxaceae</taxon>
        <taxon>Coccomyxa</taxon>
    </lineage>
</organism>
<dbReference type="EMBL" id="CAUYUE010000005">
    <property type="protein sequence ID" value="CAK0776220.1"/>
    <property type="molecule type" value="Genomic_DNA"/>
</dbReference>
<dbReference type="GO" id="GO:0006351">
    <property type="term" value="P:DNA-templated transcription"/>
    <property type="evidence" value="ECO:0007669"/>
    <property type="project" value="InterPro"/>
</dbReference>
<dbReference type="InterPro" id="IPR000268">
    <property type="entry name" value="RPABC5/Rpb10"/>
</dbReference>
<reference evidence="1 2" key="1">
    <citation type="submission" date="2023-10" db="EMBL/GenBank/DDBJ databases">
        <authorList>
            <person name="Maclean D."/>
            <person name="Macfadyen A."/>
        </authorList>
    </citation>
    <scope>NUCLEOTIDE SEQUENCE [LARGE SCALE GENOMIC DNA]</scope>
</reference>
<dbReference type="Pfam" id="PF01194">
    <property type="entry name" value="RNA_pol_N"/>
    <property type="match status" value="1"/>
</dbReference>
<gene>
    <name evidence="1" type="ORF">CVIRNUC_004354</name>
</gene>
<proteinExistence type="predicted"/>
<dbReference type="GO" id="GO:0003677">
    <property type="term" value="F:DNA binding"/>
    <property type="evidence" value="ECO:0007669"/>
    <property type="project" value="InterPro"/>
</dbReference>